<dbReference type="InterPro" id="IPR042356">
    <property type="entry name" value="CLDN1"/>
</dbReference>
<feature type="transmembrane region" description="Helical" evidence="5">
    <location>
        <begin position="243"/>
        <end position="266"/>
    </location>
</feature>
<name>A0A8S4B481_9TELE</name>
<comment type="caution">
    <text evidence="6">The sequence shown here is derived from an EMBL/GenBank/DDBJ whole genome shotgun (WGS) entry which is preliminary data.</text>
</comment>
<dbReference type="PANTHER" id="PTHR14347:SF3">
    <property type="entry name" value="CLAUDIN DOMAIN-CONTAINING PROTEIN 1"/>
    <property type="match status" value="1"/>
</dbReference>
<evidence type="ECO:0000256" key="2">
    <source>
        <dbReference type="ARBA" id="ARBA00022692"/>
    </source>
</evidence>
<comment type="subcellular location">
    <subcellularLocation>
        <location evidence="1">Membrane</location>
        <topology evidence="1">Multi-pass membrane protein</topology>
    </subcellularLocation>
</comment>
<evidence type="ECO:0000313" key="7">
    <source>
        <dbReference type="Proteomes" id="UP000677803"/>
    </source>
</evidence>
<dbReference type="AlphaFoldDB" id="A0A8S4B481"/>
<proteinExistence type="predicted"/>
<feature type="transmembrane region" description="Helical" evidence="5">
    <location>
        <begin position="170"/>
        <end position="193"/>
    </location>
</feature>
<evidence type="ECO:0000313" key="6">
    <source>
        <dbReference type="EMBL" id="CAG5929251.1"/>
    </source>
</evidence>
<dbReference type="Proteomes" id="UP000677803">
    <property type="component" value="Unassembled WGS sequence"/>
</dbReference>
<dbReference type="EMBL" id="CAJRST010014446">
    <property type="protein sequence ID" value="CAG5929251.1"/>
    <property type="molecule type" value="Genomic_DNA"/>
</dbReference>
<evidence type="ECO:0000256" key="3">
    <source>
        <dbReference type="ARBA" id="ARBA00022989"/>
    </source>
</evidence>
<evidence type="ECO:0000256" key="5">
    <source>
        <dbReference type="SAM" id="Phobius"/>
    </source>
</evidence>
<accession>A0A8S4B481</accession>
<evidence type="ECO:0000256" key="1">
    <source>
        <dbReference type="ARBA" id="ARBA00004141"/>
    </source>
</evidence>
<dbReference type="InterPro" id="IPR004031">
    <property type="entry name" value="PMP22/EMP/MP20/Claudin"/>
</dbReference>
<dbReference type="PANTHER" id="PTHR14347">
    <property type="entry name" value="CLAUDIN DOMAIN-CONTAINING PROTEIN 1"/>
    <property type="match status" value="1"/>
</dbReference>
<protein>
    <submittedName>
        <fullName evidence="6">(Atlantic silverside) hypothetical protein</fullName>
    </submittedName>
</protein>
<keyword evidence="3 5" id="KW-1133">Transmembrane helix</keyword>
<reference evidence="6" key="1">
    <citation type="submission" date="2021-05" db="EMBL/GenBank/DDBJ databases">
        <authorList>
            <person name="Tigano A."/>
        </authorList>
    </citation>
    <scope>NUCLEOTIDE SEQUENCE</scope>
</reference>
<dbReference type="Pfam" id="PF13903">
    <property type="entry name" value="Claudin_2"/>
    <property type="match status" value="1"/>
</dbReference>
<feature type="transmembrane region" description="Helical" evidence="5">
    <location>
        <begin position="205"/>
        <end position="223"/>
    </location>
</feature>
<dbReference type="GO" id="GO:0016020">
    <property type="term" value="C:membrane"/>
    <property type="evidence" value="ECO:0007669"/>
    <property type="project" value="UniProtKB-SubCell"/>
</dbReference>
<gene>
    <name evidence="6" type="ORF">MMEN_LOCUS12893</name>
</gene>
<keyword evidence="4 5" id="KW-0472">Membrane</keyword>
<keyword evidence="7" id="KW-1185">Reference proteome</keyword>
<keyword evidence="2 5" id="KW-0812">Transmembrane</keyword>
<dbReference type="OrthoDB" id="9885915at2759"/>
<organism evidence="6 7">
    <name type="scientific">Menidia menidia</name>
    <name type="common">Atlantic silverside</name>
    <dbReference type="NCBI Taxonomy" id="238744"/>
    <lineage>
        <taxon>Eukaryota</taxon>
        <taxon>Metazoa</taxon>
        <taxon>Chordata</taxon>
        <taxon>Craniata</taxon>
        <taxon>Vertebrata</taxon>
        <taxon>Euteleostomi</taxon>
        <taxon>Actinopterygii</taxon>
        <taxon>Neopterygii</taxon>
        <taxon>Teleostei</taxon>
        <taxon>Neoteleostei</taxon>
        <taxon>Acanthomorphata</taxon>
        <taxon>Ovalentaria</taxon>
        <taxon>Atherinomorphae</taxon>
        <taxon>Atheriniformes</taxon>
        <taxon>Atherinopsidae</taxon>
        <taxon>Menidiinae</taxon>
        <taxon>Menidia</taxon>
    </lineage>
</organism>
<sequence>MVDNRYATALVIACVLSLLATVYLSVAVATQHWYQYSSPAVRGEANVSELRSMYEEFMDGEFDEKTYSDTLFRLNGTVGLWWRCVLVPATAHWHKEPGTSMRLHGGMPPGSQPASFVITYASGDDGHSAKLVLECRSFTLLEQFTPKYKEPGNHNSGEDMLRTYLWRCQFLLPLASLGLVVLAGLTGFCACLCQSLAPTLGIGMLHLLASLCTLATVCCYLAGMDLLHRVSMLPDRVDGSLGWSLYLALISSPLHMMAAALLVWAARSHSQNYYRMTAYRVA</sequence>
<evidence type="ECO:0000256" key="4">
    <source>
        <dbReference type="ARBA" id="ARBA00023136"/>
    </source>
</evidence>
<dbReference type="Gene3D" id="1.20.140.150">
    <property type="match status" value="1"/>
</dbReference>